<protein>
    <recommendedName>
        <fullName evidence="1">Serine/threonine-protein phosphatase</fullName>
        <ecNumber evidence="1">3.1.3.16</ecNumber>
    </recommendedName>
</protein>
<accession>G0V0C8</accession>
<comment type="catalytic activity">
    <reaction evidence="1">
        <text>O-phospho-L-threonyl-[protein] + H2O = L-threonyl-[protein] + phosphate</text>
        <dbReference type="Rhea" id="RHEA:47004"/>
        <dbReference type="Rhea" id="RHEA-COMP:11060"/>
        <dbReference type="Rhea" id="RHEA-COMP:11605"/>
        <dbReference type="ChEBI" id="CHEBI:15377"/>
        <dbReference type="ChEBI" id="CHEBI:30013"/>
        <dbReference type="ChEBI" id="CHEBI:43474"/>
        <dbReference type="ChEBI" id="CHEBI:61977"/>
        <dbReference type="EC" id="3.1.3.16"/>
    </reaction>
</comment>
<dbReference type="InterPro" id="IPR029052">
    <property type="entry name" value="Metallo-depent_PP-like"/>
</dbReference>
<dbReference type="GO" id="GO:0004722">
    <property type="term" value="F:protein serine/threonine phosphatase activity"/>
    <property type="evidence" value="ECO:0007669"/>
    <property type="project" value="UniProtKB-EC"/>
</dbReference>
<dbReference type="SUPFAM" id="SSF56300">
    <property type="entry name" value="Metallo-dependent phosphatases"/>
    <property type="match status" value="1"/>
</dbReference>
<dbReference type="Gene3D" id="3.60.21.10">
    <property type="match status" value="1"/>
</dbReference>
<keyword evidence="1" id="KW-0378">Hydrolase</keyword>
<evidence type="ECO:0000313" key="4">
    <source>
        <dbReference type="EMBL" id="CCC95098.1"/>
    </source>
</evidence>
<organism evidence="4">
    <name type="scientific">Trypanosoma congolense (strain IL3000)</name>
    <dbReference type="NCBI Taxonomy" id="1068625"/>
    <lineage>
        <taxon>Eukaryota</taxon>
        <taxon>Discoba</taxon>
        <taxon>Euglenozoa</taxon>
        <taxon>Kinetoplastea</taxon>
        <taxon>Metakinetoplastina</taxon>
        <taxon>Trypanosomatida</taxon>
        <taxon>Trypanosomatidae</taxon>
        <taxon>Trypanosoma</taxon>
        <taxon>Nannomonas</taxon>
    </lineage>
</organism>
<dbReference type="GO" id="GO:0005737">
    <property type="term" value="C:cytoplasm"/>
    <property type="evidence" value="ECO:0007669"/>
    <property type="project" value="TreeGrafter"/>
</dbReference>
<sequence>MLNDMRVFVPACKTLRIGVEESCDIVLSMQGLSLLNNCTTALRGRDVALISYTSGGKLLLTYRERAVPVTINGLLMKPSYDPILLRNESIVSFSDRGRSSSFIFVGCPAPLLEGRISTLLSLVNGPSDALCGGDGTLTLNPHLFLSYAKFRDMDSPVSLQSLIDAPLSAGARRPGGAGSESPPVWDQTAPPPSDDGGSGFVGVRTTAQSLVSWNEPSLASRAHFSLRSGTADLSDFGHQQLPRLPPPPSAILRRTGHPSSGSVARPYIISPKVVEFWGERAVLYAPSGSHTSSNTMGVRRGSRRASVTSYYFSGTDVSRDSANPGASQVGGANNHSYDGRVRLAAENVFECLNDAYDVDEQVFTGVLQEVKDAIFDDFLLLAEYTIKKMKAKPLTLRLTSPILCCGDIHGSFTDLKQIFDETVMFRHWSLMTTPALFLGDYVDRGPYDVEVVLFLVAWHALCPEDVFLLRGNHEDDNVNGDVELYGETSFLVKCQDFFGEEKGNTFWRRVNDIFSVLPVIAIIDETIFACHGGIPQLRKEQPTSSDAAGKGFGEGREERGDVRIWRLWHECSTDNSSVRYAYDGFYLSDRMQPHADEDIPSEGLMQELLNTAPGDSADVRFYNVMADDNDDHVTAHRRRIIRELLWNDPVSLPNPQTETADYQRASKSVRSSLNGGRECPVAVESNTQITFSNQGFRLNRARGCSIDSVQEFNSFALDSFLQRWGFTLMIRAHQQKDIGFEVELGGRVLTLFSCCNYCGDGNKGGACVISGREVRPVSWRRPVPKRAPMAMADGPDTWKMKQLKFTHCNENSCSSQLHTPVSAVVPSYVGMSAVVLG</sequence>
<feature type="region of interest" description="Disordered" evidence="2">
    <location>
        <begin position="235"/>
        <end position="259"/>
    </location>
</feature>
<dbReference type="GO" id="GO:0005634">
    <property type="term" value="C:nucleus"/>
    <property type="evidence" value="ECO:0007669"/>
    <property type="project" value="TreeGrafter"/>
</dbReference>
<feature type="domain" description="Serine/threonine specific protein phosphatases" evidence="3">
    <location>
        <begin position="469"/>
        <end position="474"/>
    </location>
</feature>
<dbReference type="EC" id="3.1.3.16" evidence="1"/>
<evidence type="ECO:0000256" key="2">
    <source>
        <dbReference type="SAM" id="MobiDB-lite"/>
    </source>
</evidence>
<proteinExistence type="inferred from homology"/>
<dbReference type="PRINTS" id="PR00114">
    <property type="entry name" value="STPHPHTASE"/>
</dbReference>
<name>G0V0C8_TRYCI</name>
<gene>
    <name evidence="4" type="ORF">TCIL3000_11_5080</name>
</gene>
<dbReference type="PROSITE" id="PS00125">
    <property type="entry name" value="SER_THR_PHOSPHATASE"/>
    <property type="match status" value="1"/>
</dbReference>
<dbReference type="InterPro" id="IPR004843">
    <property type="entry name" value="Calcineurin-like_PHP"/>
</dbReference>
<dbReference type="InterPro" id="IPR006186">
    <property type="entry name" value="Ser/Thr-sp_prot-phosphatase"/>
</dbReference>
<dbReference type="CDD" id="cd00144">
    <property type="entry name" value="MPP_PPP_family"/>
    <property type="match status" value="1"/>
</dbReference>
<comment type="similarity">
    <text evidence="1">Belongs to the PPP phosphatase family.</text>
</comment>
<reference evidence="4" key="1">
    <citation type="journal article" date="2012" name="Proc. Natl. Acad. Sci. U.S.A.">
        <title>Antigenic diversity is generated by distinct evolutionary mechanisms in African trypanosome species.</title>
        <authorList>
            <person name="Jackson A.P."/>
            <person name="Berry A."/>
            <person name="Aslett M."/>
            <person name="Allison H.C."/>
            <person name="Burton P."/>
            <person name="Vavrova-Anderson J."/>
            <person name="Brown R."/>
            <person name="Browne H."/>
            <person name="Corton N."/>
            <person name="Hauser H."/>
            <person name="Gamble J."/>
            <person name="Gilderthorp R."/>
            <person name="Marcello L."/>
            <person name="McQuillan J."/>
            <person name="Otto T.D."/>
            <person name="Quail M.A."/>
            <person name="Sanders M.J."/>
            <person name="van Tonder A."/>
            <person name="Ginger M.L."/>
            <person name="Field M.C."/>
            <person name="Barry J.D."/>
            <person name="Hertz-Fowler C."/>
            <person name="Berriman M."/>
        </authorList>
    </citation>
    <scope>NUCLEOTIDE SEQUENCE</scope>
    <source>
        <strain evidence="4">IL3000</strain>
    </source>
</reference>
<evidence type="ECO:0000256" key="1">
    <source>
        <dbReference type="RuleBase" id="RU004273"/>
    </source>
</evidence>
<dbReference type="Pfam" id="PF00149">
    <property type="entry name" value="Metallophos"/>
    <property type="match status" value="1"/>
</dbReference>
<dbReference type="AlphaFoldDB" id="G0V0C8"/>
<dbReference type="SMART" id="SM00156">
    <property type="entry name" value="PP2Ac"/>
    <property type="match status" value="1"/>
</dbReference>
<dbReference type="PANTHER" id="PTHR11668">
    <property type="entry name" value="SERINE/THREONINE PROTEIN PHOSPHATASE"/>
    <property type="match status" value="1"/>
</dbReference>
<feature type="region of interest" description="Disordered" evidence="2">
    <location>
        <begin position="169"/>
        <end position="201"/>
    </location>
</feature>
<dbReference type="PANTHER" id="PTHR11668:SF496">
    <property type="entry name" value="SERINE_THREONINE-PROTEIN PHOSPHATASE"/>
    <property type="match status" value="1"/>
</dbReference>
<dbReference type="InterPro" id="IPR050341">
    <property type="entry name" value="PP1_catalytic_subunit"/>
</dbReference>
<dbReference type="EMBL" id="HE575324">
    <property type="protein sequence ID" value="CCC95098.1"/>
    <property type="molecule type" value="Genomic_DNA"/>
</dbReference>
<evidence type="ECO:0000259" key="3">
    <source>
        <dbReference type="PROSITE" id="PS00125"/>
    </source>
</evidence>
<dbReference type="VEuPathDB" id="TriTrypDB:TcIL3000.11.5080"/>